<gene>
    <name evidence="1" type="ordered locus">Caci_2221</name>
</gene>
<organism evidence="1 2">
    <name type="scientific">Catenulispora acidiphila (strain DSM 44928 / JCM 14897 / NBRC 102108 / NRRL B-24433 / ID139908)</name>
    <dbReference type="NCBI Taxonomy" id="479433"/>
    <lineage>
        <taxon>Bacteria</taxon>
        <taxon>Bacillati</taxon>
        <taxon>Actinomycetota</taxon>
        <taxon>Actinomycetes</taxon>
        <taxon>Catenulisporales</taxon>
        <taxon>Catenulisporaceae</taxon>
        <taxon>Catenulispora</taxon>
    </lineage>
</organism>
<dbReference type="KEGG" id="cai:Caci_2221"/>
<dbReference type="InParanoid" id="C7QHW5"/>
<reference evidence="1 2" key="1">
    <citation type="journal article" date="2009" name="Stand. Genomic Sci.">
        <title>Complete genome sequence of Catenulispora acidiphila type strain (ID 139908).</title>
        <authorList>
            <person name="Copeland A."/>
            <person name="Lapidus A."/>
            <person name="Glavina Del Rio T."/>
            <person name="Nolan M."/>
            <person name="Lucas S."/>
            <person name="Chen F."/>
            <person name="Tice H."/>
            <person name="Cheng J.F."/>
            <person name="Bruce D."/>
            <person name="Goodwin L."/>
            <person name="Pitluck S."/>
            <person name="Mikhailova N."/>
            <person name="Pati A."/>
            <person name="Ivanova N."/>
            <person name="Mavromatis K."/>
            <person name="Chen A."/>
            <person name="Palaniappan K."/>
            <person name="Chain P."/>
            <person name="Land M."/>
            <person name="Hauser L."/>
            <person name="Chang Y.J."/>
            <person name="Jeffries C.D."/>
            <person name="Chertkov O."/>
            <person name="Brettin T."/>
            <person name="Detter J.C."/>
            <person name="Han C."/>
            <person name="Ali Z."/>
            <person name="Tindall B.J."/>
            <person name="Goker M."/>
            <person name="Bristow J."/>
            <person name="Eisen J.A."/>
            <person name="Markowitz V."/>
            <person name="Hugenholtz P."/>
            <person name="Kyrpides N.C."/>
            <person name="Klenk H.P."/>
        </authorList>
    </citation>
    <scope>NUCLEOTIDE SEQUENCE [LARGE SCALE GENOMIC DNA]</scope>
    <source>
        <strain evidence="2">DSM 44928 / JCM 14897 / NBRC 102108 / NRRL B-24433 / ID139908</strain>
    </source>
</reference>
<sequence length="75" mass="9044">MTSLERRPRAGPPTPNFSHSPTYWLEYSRIWVRDILPILAKYKYRQIKRDQIALWSNLADDMIDGINRWLDRHGF</sequence>
<proteinExistence type="predicted"/>
<dbReference type="AlphaFoldDB" id="C7QHW5"/>
<keyword evidence="2" id="KW-1185">Reference proteome</keyword>
<evidence type="ECO:0000313" key="2">
    <source>
        <dbReference type="Proteomes" id="UP000000851"/>
    </source>
</evidence>
<name>C7QHW5_CATAD</name>
<dbReference type="RefSeq" id="WP_012786433.1">
    <property type="nucleotide sequence ID" value="NC_013131.1"/>
</dbReference>
<dbReference type="EMBL" id="CP001700">
    <property type="protein sequence ID" value="ACU71140.1"/>
    <property type="molecule type" value="Genomic_DNA"/>
</dbReference>
<dbReference type="HOGENOM" id="CLU_2664354_0_0_11"/>
<protein>
    <submittedName>
        <fullName evidence="1">Uncharacterized protein</fullName>
    </submittedName>
</protein>
<dbReference type="Proteomes" id="UP000000851">
    <property type="component" value="Chromosome"/>
</dbReference>
<evidence type="ECO:0000313" key="1">
    <source>
        <dbReference type="EMBL" id="ACU71140.1"/>
    </source>
</evidence>
<accession>C7QHW5</accession>